<proteinExistence type="predicted"/>
<dbReference type="Proteomes" id="UP000830115">
    <property type="component" value="Chromosome"/>
</dbReference>
<dbReference type="EMBL" id="CP086322">
    <property type="protein sequence ID" value="UQA97902.1"/>
    <property type="molecule type" value="Genomic_DNA"/>
</dbReference>
<reference evidence="1" key="1">
    <citation type="submission" date="2021-10" db="EMBL/GenBank/DDBJ databases">
        <title>Streptomyces nigrumlapis sp.nov.,an antimicrobial producing actinobacterium isolated from Black Gobi rocks.</title>
        <authorList>
            <person name="Wen Y."/>
            <person name="Zhang W."/>
            <person name="Liu X.G."/>
        </authorList>
    </citation>
    <scope>NUCLEOTIDE SEQUENCE</scope>
    <source>
        <strain evidence="1">ST13-2-2</strain>
    </source>
</reference>
<keyword evidence="2" id="KW-1185">Reference proteome</keyword>
<protein>
    <submittedName>
        <fullName evidence="1">XRE family transcriptional regulator</fullName>
    </submittedName>
</protein>
<evidence type="ECO:0000313" key="1">
    <source>
        <dbReference type="EMBL" id="UQA97902.1"/>
    </source>
</evidence>
<name>A0ABY4MJP0_9ACTN</name>
<dbReference type="RefSeq" id="WP_248868932.1">
    <property type="nucleotide sequence ID" value="NZ_CP086322.1"/>
</dbReference>
<evidence type="ECO:0000313" key="2">
    <source>
        <dbReference type="Proteomes" id="UP000830115"/>
    </source>
</evidence>
<organism evidence="1 2">
    <name type="scientific">Streptomyces halobius</name>
    <dbReference type="NCBI Taxonomy" id="2879846"/>
    <lineage>
        <taxon>Bacteria</taxon>
        <taxon>Bacillati</taxon>
        <taxon>Actinomycetota</taxon>
        <taxon>Actinomycetes</taxon>
        <taxon>Kitasatosporales</taxon>
        <taxon>Streptomycetaceae</taxon>
        <taxon>Streptomyces</taxon>
    </lineage>
</organism>
<gene>
    <name evidence="1" type="ORF">K9S39_24260</name>
</gene>
<sequence>MKAGDFLDLRRRLLALGADKTALGLLDAAMDADRIVGAALDPPQRPELHPLAGWVHTRDTAHMIAWAVNGAAPPALRRPSPSRRGPVASAPLMGAQERGAFFANLREAVDKAAGAGENHVLLRRQALYLTSYDRSPEANSWTAHALHARRGLVAGPGGSPRWAEARSTATALARRSDPVPLLDFIDRSIADDDAAEAANLNYWAYWVGALREPQPDDAFMADRQLTGWDPATLLRGLAQGFHESPGYVDLYAHSLWALLTAHRWLPQSSPAIAHALAGRVVRILDDGSISPRSRRELGAVHYVLRDHQH</sequence>
<accession>A0ABY4MJP0</accession>